<evidence type="ECO:0000256" key="3">
    <source>
        <dbReference type="ARBA" id="ARBA00022574"/>
    </source>
</evidence>
<keyword evidence="4" id="KW-0819">tRNA processing</keyword>
<evidence type="ECO:0000313" key="9">
    <source>
        <dbReference type="EMBL" id="PMD51176.1"/>
    </source>
</evidence>
<dbReference type="InterPro" id="IPR019775">
    <property type="entry name" value="WD40_repeat_CS"/>
</dbReference>
<dbReference type="InterPro" id="IPR036322">
    <property type="entry name" value="WD40_repeat_dom_sf"/>
</dbReference>
<gene>
    <name evidence="9" type="ORF">K444DRAFT_647460</name>
</gene>
<keyword evidence="3 7" id="KW-0853">WD repeat</keyword>
<evidence type="ECO:0000256" key="8">
    <source>
        <dbReference type="SAM" id="MobiDB-lite"/>
    </source>
</evidence>
<dbReference type="Pfam" id="PF00400">
    <property type="entry name" value="WD40"/>
    <property type="match status" value="2"/>
</dbReference>
<accession>A0A2J6SK83</accession>
<dbReference type="Gene3D" id="2.130.10.10">
    <property type="entry name" value="YVTN repeat-like/Quinoprotein amine dehydrogenase"/>
    <property type="match status" value="4"/>
</dbReference>
<comment type="similarity">
    <text evidence="6">Belongs to the WD repeat WDR6 family.</text>
</comment>
<evidence type="ECO:0000256" key="4">
    <source>
        <dbReference type="ARBA" id="ARBA00022694"/>
    </source>
</evidence>
<dbReference type="PROSITE" id="PS50294">
    <property type="entry name" value="WD_REPEATS_REGION"/>
    <property type="match status" value="2"/>
</dbReference>
<evidence type="ECO:0000313" key="10">
    <source>
        <dbReference type="Proteomes" id="UP000235371"/>
    </source>
</evidence>
<dbReference type="PANTHER" id="PTHR14344">
    <property type="entry name" value="WD REPEAT PROTEIN"/>
    <property type="match status" value="1"/>
</dbReference>
<dbReference type="PROSITE" id="PS50082">
    <property type="entry name" value="WD_REPEATS_2"/>
    <property type="match status" value="2"/>
</dbReference>
<dbReference type="GO" id="GO:0005737">
    <property type="term" value="C:cytoplasm"/>
    <property type="evidence" value="ECO:0007669"/>
    <property type="project" value="UniProtKB-SubCell"/>
</dbReference>
<proteinExistence type="inferred from homology"/>
<evidence type="ECO:0000256" key="1">
    <source>
        <dbReference type="ARBA" id="ARBA00004496"/>
    </source>
</evidence>
<evidence type="ECO:0000256" key="2">
    <source>
        <dbReference type="ARBA" id="ARBA00022490"/>
    </source>
</evidence>
<reference evidence="9 10" key="1">
    <citation type="submission" date="2016-04" db="EMBL/GenBank/DDBJ databases">
        <title>A degradative enzymes factory behind the ericoid mycorrhizal symbiosis.</title>
        <authorList>
            <consortium name="DOE Joint Genome Institute"/>
            <person name="Martino E."/>
            <person name="Morin E."/>
            <person name="Grelet G."/>
            <person name="Kuo A."/>
            <person name="Kohler A."/>
            <person name="Daghino S."/>
            <person name="Barry K."/>
            <person name="Choi C."/>
            <person name="Cichocki N."/>
            <person name="Clum A."/>
            <person name="Copeland A."/>
            <person name="Hainaut M."/>
            <person name="Haridas S."/>
            <person name="Labutti K."/>
            <person name="Lindquist E."/>
            <person name="Lipzen A."/>
            <person name="Khouja H.-R."/>
            <person name="Murat C."/>
            <person name="Ohm R."/>
            <person name="Olson A."/>
            <person name="Spatafora J."/>
            <person name="Veneault-Fourrey C."/>
            <person name="Henrissat B."/>
            <person name="Grigoriev I."/>
            <person name="Martin F."/>
            <person name="Perotto S."/>
        </authorList>
    </citation>
    <scope>NUCLEOTIDE SEQUENCE [LARGE SCALE GENOMIC DNA]</scope>
    <source>
        <strain evidence="9 10">E</strain>
    </source>
</reference>
<dbReference type="RefSeq" id="XP_024728080.1">
    <property type="nucleotide sequence ID" value="XM_024885342.1"/>
</dbReference>
<dbReference type="Proteomes" id="UP000235371">
    <property type="component" value="Unassembled WGS sequence"/>
</dbReference>
<dbReference type="STRING" id="1095630.A0A2J6SK83"/>
<protein>
    <submittedName>
        <fullName evidence="9">WD40 repeat-like protein</fullName>
    </submittedName>
</protein>
<dbReference type="EMBL" id="KZ613912">
    <property type="protein sequence ID" value="PMD51176.1"/>
    <property type="molecule type" value="Genomic_DNA"/>
</dbReference>
<evidence type="ECO:0000256" key="7">
    <source>
        <dbReference type="PROSITE-ProRule" id="PRU00221"/>
    </source>
</evidence>
<dbReference type="PROSITE" id="PS00678">
    <property type="entry name" value="WD_REPEATS_1"/>
    <property type="match status" value="1"/>
</dbReference>
<comment type="subcellular location">
    <subcellularLocation>
        <location evidence="1">Cytoplasm</location>
    </subcellularLocation>
</comment>
<dbReference type="PANTHER" id="PTHR14344:SF3">
    <property type="entry name" value="WD REPEAT-CONTAINING PROTEIN 6"/>
    <property type="match status" value="1"/>
</dbReference>
<sequence>MSMSISIKHDHLVNPITALEFYHTRAGTFLILAGEGPFLKIFDAKEAKLLHQCEIFHGQTIHGIAVRDDVDHGLDLQVVIWGRSSLTLLSRREFDQILDQNVGSVIDFAIPVSDWILDVAISPFDAVSCVLVTAHNTVIRARLGHSPQAHVLETLHSPSRSILYSAHLAWESLSQVLVAAGTVFGEILVWHCFPSDEASSSTSRILFTFTGHEGSIFGVNISPPIIDSHGITRLLASCSDDRTIRVWNLSAESQDSQRTATAVQARETGFGENGIHTGCSKSYLAMAMGHASRIWRVRFLGEQSTPLDASAISILSFGEDSAVQQWALHFETTAPTSHPRSSGRLDQLHTFAFHSGKHIWSTAVRRSGHSKAILITGGADGKISSYKVTTPSWLAAVETPLRGDTSPPSLGKQGASDELTWGRSWELDEILEDFALKSLVRNSVIEHPISNASHPDSPEATNGNQTEKMKPKKVRKDGFNQYAFVSEKELLATTTYGRVLLCDIGPEMHWSEVSLPESGSGDLRSYSVLVGFPEIGVTCLAGTNGSIHVYRHQRLLKLGQVEGKVADMFKIFDSQRSSFELLVTTLGGTNAMLFSLDLSGAQVRLVENGVYNLPNKFVVTSAGNINRMLVMGSRSGSLALYTSRSPESPLQIWTHPGSVPRDAITAITSLPSSDASGDDGSRYFLTTSRDGLYSIFSTTIVQDISMNAAQLMVRRVHQCAPPLRLIIEAGWFEGEKLFLRGFKGKNFVVWDETEQCEVTSVECGGSHRSYAYSPIRGSGCGHFVYTKASKIYLHSHRGSSHKIVKAGGHGREIKACAVSEDQSLIATGAEDTAIRIWQHSKTPNFQNPLACSAVIQRHSAGIQHLQWHGSGYLFSSGGNEEFFVWAVEQIPGFGIGIVCEATCPDPSEDRDLRVMNFHVTALPNLSGVQKDPRLLVSLAYSDSTIRTYIYSGLDSFHLVCIGRYTSSCLTQIRHIQIKDDEAYIFTTATDGRLALWKGCFDSVPRNGLPEPVQLTLVSVRRIHQSAIKSLDLMRFNEEILIATGGDDNALGISVFPISSSMATAMPPCFILRSAHAAAVTGLCFLHNHATGCREGSVKLASSGNDQKITVWSVNLDNDRRGNLSLDIKRIGDAFTPVADVGDVASLAVDNHGGKILVVGNGMEVWKVVCQTREDVDLAQESTSGWKI</sequence>
<dbReference type="GeneID" id="36593419"/>
<evidence type="ECO:0000256" key="5">
    <source>
        <dbReference type="ARBA" id="ARBA00022737"/>
    </source>
</evidence>
<dbReference type="GO" id="GO:0030488">
    <property type="term" value="P:tRNA methylation"/>
    <property type="evidence" value="ECO:0007669"/>
    <property type="project" value="TreeGrafter"/>
</dbReference>
<feature type="repeat" description="WD" evidence="7">
    <location>
        <begin position="209"/>
        <end position="257"/>
    </location>
</feature>
<dbReference type="OrthoDB" id="5594999at2759"/>
<keyword evidence="5" id="KW-0677">Repeat</keyword>
<keyword evidence="2" id="KW-0963">Cytoplasm</keyword>
<dbReference type="InterPro" id="IPR001680">
    <property type="entry name" value="WD40_rpt"/>
</dbReference>
<keyword evidence="10" id="KW-1185">Reference proteome</keyword>
<evidence type="ECO:0000256" key="6">
    <source>
        <dbReference type="ARBA" id="ARBA00038255"/>
    </source>
</evidence>
<dbReference type="FunCoup" id="A0A2J6SK83">
    <property type="interactions" value="602"/>
</dbReference>
<organism evidence="9 10">
    <name type="scientific">Hyaloscypha bicolor E</name>
    <dbReference type="NCBI Taxonomy" id="1095630"/>
    <lineage>
        <taxon>Eukaryota</taxon>
        <taxon>Fungi</taxon>
        <taxon>Dikarya</taxon>
        <taxon>Ascomycota</taxon>
        <taxon>Pezizomycotina</taxon>
        <taxon>Leotiomycetes</taxon>
        <taxon>Helotiales</taxon>
        <taxon>Hyaloscyphaceae</taxon>
        <taxon>Hyaloscypha</taxon>
        <taxon>Hyaloscypha bicolor</taxon>
    </lineage>
</organism>
<dbReference type="InterPro" id="IPR051973">
    <property type="entry name" value="tRNA_Anticodon_Mtase-Reg"/>
</dbReference>
<dbReference type="SUPFAM" id="SSF50978">
    <property type="entry name" value="WD40 repeat-like"/>
    <property type="match status" value="3"/>
</dbReference>
<dbReference type="SMART" id="SM00320">
    <property type="entry name" value="WD40"/>
    <property type="match status" value="8"/>
</dbReference>
<dbReference type="InParanoid" id="A0A2J6SK83"/>
<feature type="region of interest" description="Disordered" evidence="8">
    <location>
        <begin position="448"/>
        <end position="472"/>
    </location>
</feature>
<dbReference type="InterPro" id="IPR015943">
    <property type="entry name" value="WD40/YVTN_repeat-like_dom_sf"/>
</dbReference>
<name>A0A2J6SK83_9HELO</name>
<feature type="repeat" description="WD" evidence="7">
    <location>
        <begin position="806"/>
        <end position="838"/>
    </location>
</feature>
<feature type="compositionally biased region" description="Polar residues" evidence="8">
    <location>
        <begin position="450"/>
        <end position="466"/>
    </location>
</feature>
<dbReference type="AlphaFoldDB" id="A0A2J6SK83"/>